<sequence>MVATRKCWIAQPVLTAAVGKAQSTHSSAPYADDHTVHPVRLSASADYLFASDNSVLVLVHSIQHLDFKLASSPSNGINAASAHPLTSNPQASHFYVPMTNVRAGYFHVVYAMTTQVPHVVPLGRVLLRPPSRLKPSSSPL</sequence>
<accession>A0AA40K4G5</accession>
<comment type="caution">
    <text evidence="1">The sequence shown here is derived from an EMBL/GenBank/DDBJ whole genome shotgun (WGS) entry which is preliminary data.</text>
</comment>
<dbReference type="AlphaFoldDB" id="A0AA40K4G5"/>
<protein>
    <submittedName>
        <fullName evidence="1">Uncharacterized protein</fullName>
    </submittedName>
</protein>
<name>A0AA40K4G5_9PEZI</name>
<evidence type="ECO:0000313" key="1">
    <source>
        <dbReference type="EMBL" id="KAK0745545.1"/>
    </source>
</evidence>
<gene>
    <name evidence="1" type="ORF">B0T18DRAFT_133266</name>
</gene>
<reference evidence="1" key="1">
    <citation type="submission" date="2023-06" db="EMBL/GenBank/DDBJ databases">
        <title>Genome-scale phylogeny and comparative genomics of the fungal order Sordariales.</title>
        <authorList>
            <consortium name="Lawrence Berkeley National Laboratory"/>
            <person name="Hensen N."/>
            <person name="Bonometti L."/>
            <person name="Westerberg I."/>
            <person name="Brannstrom I.O."/>
            <person name="Guillou S."/>
            <person name="Cros-Aarteil S."/>
            <person name="Calhoun S."/>
            <person name="Haridas S."/>
            <person name="Kuo A."/>
            <person name="Mondo S."/>
            <person name="Pangilinan J."/>
            <person name="Riley R."/>
            <person name="LaButti K."/>
            <person name="Andreopoulos B."/>
            <person name="Lipzen A."/>
            <person name="Chen C."/>
            <person name="Yanf M."/>
            <person name="Daum C."/>
            <person name="Ng V."/>
            <person name="Clum A."/>
            <person name="Steindorff A."/>
            <person name="Ohm R."/>
            <person name="Martin F."/>
            <person name="Silar P."/>
            <person name="Natvig D."/>
            <person name="Lalanne C."/>
            <person name="Gautier V."/>
            <person name="Ament-velasquez S.L."/>
            <person name="Kruys A."/>
            <person name="Hutchinson M.I."/>
            <person name="Powell A.J."/>
            <person name="Barry K."/>
            <person name="Miller A.N."/>
            <person name="Grigoriev I.V."/>
            <person name="Debuchy R."/>
            <person name="Gladieux P."/>
            <person name="Thoren M.H."/>
            <person name="Johannesson H."/>
        </authorList>
    </citation>
    <scope>NUCLEOTIDE SEQUENCE</scope>
    <source>
        <strain evidence="1">SMH3187-1</strain>
    </source>
</reference>
<organism evidence="1 2">
    <name type="scientific">Schizothecium vesticola</name>
    <dbReference type="NCBI Taxonomy" id="314040"/>
    <lineage>
        <taxon>Eukaryota</taxon>
        <taxon>Fungi</taxon>
        <taxon>Dikarya</taxon>
        <taxon>Ascomycota</taxon>
        <taxon>Pezizomycotina</taxon>
        <taxon>Sordariomycetes</taxon>
        <taxon>Sordariomycetidae</taxon>
        <taxon>Sordariales</taxon>
        <taxon>Schizotheciaceae</taxon>
        <taxon>Schizothecium</taxon>
    </lineage>
</organism>
<proteinExistence type="predicted"/>
<keyword evidence="2" id="KW-1185">Reference proteome</keyword>
<dbReference type="Proteomes" id="UP001172155">
    <property type="component" value="Unassembled WGS sequence"/>
</dbReference>
<dbReference type="EMBL" id="JAUKUD010000004">
    <property type="protein sequence ID" value="KAK0745545.1"/>
    <property type="molecule type" value="Genomic_DNA"/>
</dbReference>
<evidence type="ECO:0000313" key="2">
    <source>
        <dbReference type="Proteomes" id="UP001172155"/>
    </source>
</evidence>